<keyword evidence="3" id="KW-0413">Isomerase</keyword>
<dbReference type="SUPFAM" id="SSF52096">
    <property type="entry name" value="ClpP/crotonase"/>
    <property type="match status" value="1"/>
</dbReference>
<protein>
    <submittedName>
        <fullName evidence="3">Enoyl-CoA hydratase/isomerase family protein</fullName>
    </submittedName>
</protein>
<dbReference type="Gene3D" id="3.90.226.10">
    <property type="entry name" value="2-enoyl-CoA Hydratase, Chain A, domain 1"/>
    <property type="match status" value="1"/>
</dbReference>
<dbReference type="InterPro" id="IPR029045">
    <property type="entry name" value="ClpP/crotonase-like_dom_sf"/>
</dbReference>
<evidence type="ECO:0000313" key="3">
    <source>
        <dbReference type="EMBL" id="RTR18853.1"/>
    </source>
</evidence>
<dbReference type="PANTHER" id="PTHR11941:SF54">
    <property type="entry name" value="ENOYL-COA HYDRATASE, MITOCHONDRIAL"/>
    <property type="match status" value="1"/>
</dbReference>
<reference evidence="3 4" key="1">
    <citation type="submission" date="2018-12" db="EMBL/GenBank/DDBJ databases">
        <authorList>
            <person name="Yang Y."/>
        </authorList>
    </citation>
    <scope>NUCLEOTIDE SEQUENCE [LARGE SCALE GENOMIC DNA]</scope>
    <source>
        <strain evidence="3 4">L-25-5w-1</strain>
    </source>
</reference>
<dbReference type="Pfam" id="PF00378">
    <property type="entry name" value="ECH_1"/>
    <property type="match status" value="1"/>
</dbReference>
<dbReference type="GO" id="GO:0016853">
    <property type="term" value="F:isomerase activity"/>
    <property type="evidence" value="ECO:0007669"/>
    <property type="project" value="UniProtKB-KW"/>
</dbReference>
<dbReference type="OrthoDB" id="7957667at2"/>
<keyword evidence="4" id="KW-1185">Reference proteome</keyword>
<comment type="similarity">
    <text evidence="1">Belongs to the enoyl-CoA hydratase/isomerase family.</text>
</comment>
<keyword evidence="2" id="KW-0456">Lyase</keyword>
<dbReference type="Proteomes" id="UP000277007">
    <property type="component" value="Unassembled WGS sequence"/>
</dbReference>
<dbReference type="PANTHER" id="PTHR11941">
    <property type="entry name" value="ENOYL-COA HYDRATASE-RELATED"/>
    <property type="match status" value="1"/>
</dbReference>
<dbReference type="Gene3D" id="1.10.12.10">
    <property type="entry name" value="Lyase 2-enoyl-coa Hydratase, Chain A, domain 2"/>
    <property type="match status" value="1"/>
</dbReference>
<dbReference type="FunFam" id="3.90.226.10:FF:000009">
    <property type="entry name" value="Carnitinyl-CoA dehydratase"/>
    <property type="match status" value="1"/>
</dbReference>
<evidence type="ECO:0000313" key="4">
    <source>
        <dbReference type="Proteomes" id="UP000277007"/>
    </source>
</evidence>
<accession>A0A431VFW1</accession>
<name>A0A431VFW1_9PROT</name>
<dbReference type="InterPro" id="IPR014748">
    <property type="entry name" value="Enoyl-CoA_hydra_C"/>
</dbReference>
<dbReference type="GO" id="GO:0006635">
    <property type="term" value="P:fatty acid beta-oxidation"/>
    <property type="evidence" value="ECO:0007669"/>
    <property type="project" value="TreeGrafter"/>
</dbReference>
<evidence type="ECO:0000256" key="1">
    <source>
        <dbReference type="ARBA" id="ARBA00005254"/>
    </source>
</evidence>
<proteinExistence type="inferred from homology"/>
<dbReference type="AlphaFoldDB" id="A0A431VFW1"/>
<dbReference type="CDD" id="cd06558">
    <property type="entry name" value="crotonase-like"/>
    <property type="match status" value="1"/>
</dbReference>
<dbReference type="EMBL" id="RXMA01000013">
    <property type="protein sequence ID" value="RTR18853.1"/>
    <property type="molecule type" value="Genomic_DNA"/>
</dbReference>
<evidence type="ECO:0000256" key="2">
    <source>
        <dbReference type="ARBA" id="ARBA00023239"/>
    </source>
</evidence>
<sequence>MADGVRLEIDGAVAVVTLDRPEKLGALTPAMLAELERIADRIDQDRAVRVAVLTGQGPKAFCVGADIGCWSALEPLDMWRRWVRDGHRVFDRLARLRQPLIAALNGVALGGGLELAATADLRIAEAHARLGLPECGIATVPGWGGTQRLARRAGSQTVRRLVLTGDLVTADEALGLGLVDRVCPTGEGLAEALALAHRIAARAPIATQLAKQLVNAAEGEESRDATLEAIAGALAGSTADGREGIAAFRDRRTPHFQDQ</sequence>
<dbReference type="InterPro" id="IPR001753">
    <property type="entry name" value="Enoyl-CoA_hydra/iso"/>
</dbReference>
<gene>
    <name evidence="3" type="ORF">EJ903_14535</name>
</gene>
<dbReference type="RefSeq" id="WP_126616665.1">
    <property type="nucleotide sequence ID" value="NZ_JBHUCY010000038.1"/>
</dbReference>
<comment type="caution">
    <text evidence="3">The sequence shown here is derived from an EMBL/GenBank/DDBJ whole genome shotgun (WGS) entry which is preliminary data.</text>
</comment>
<dbReference type="GO" id="GO:0016829">
    <property type="term" value="F:lyase activity"/>
    <property type="evidence" value="ECO:0007669"/>
    <property type="project" value="UniProtKB-KW"/>
</dbReference>
<organism evidence="3 4">
    <name type="scientific">Azospirillum griseum</name>
    <dbReference type="NCBI Taxonomy" id="2496639"/>
    <lineage>
        <taxon>Bacteria</taxon>
        <taxon>Pseudomonadati</taxon>
        <taxon>Pseudomonadota</taxon>
        <taxon>Alphaproteobacteria</taxon>
        <taxon>Rhodospirillales</taxon>
        <taxon>Azospirillaceae</taxon>
        <taxon>Azospirillum</taxon>
    </lineage>
</organism>